<evidence type="ECO:0000313" key="2">
    <source>
        <dbReference type="Proteomes" id="UP000539146"/>
    </source>
</evidence>
<dbReference type="AlphaFoldDB" id="A0A850DSM9"/>
<name>A0A850DSM9_9MICO</name>
<proteinExistence type="predicted"/>
<gene>
    <name evidence="1" type="ORF">HP467_00625</name>
</gene>
<protein>
    <submittedName>
        <fullName evidence="1">Uncharacterized protein</fullName>
    </submittedName>
</protein>
<sequence>MQGATLIEVLEDRALVGRRTTFAARSETTRFTFHARSETTSEIRAESTNGGVFGVASYPGIVLEIGRAVLNELERAAAPKQG</sequence>
<dbReference type="RefSeq" id="WP_175324860.1">
    <property type="nucleotide sequence ID" value="NZ_BAAAWP010000001.1"/>
</dbReference>
<evidence type="ECO:0000313" key="1">
    <source>
        <dbReference type="EMBL" id="NUU26622.1"/>
    </source>
</evidence>
<comment type="caution">
    <text evidence="1">The sequence shown here is derived from an EMBL/GenBank/DDBJ whole genome shotgun (WGS) entry which is preliminary data.</text>
</comment>
<reference evidence="1 2" key="1">
    <citation type="submission" date="2020-05" db="EMBL/GenBank/DDBJ databases">
        <title>Genome Sequencing of Type Strains.</title>
        <authorList>
            <person name="Lemaire J.F."/>
            <person name="Inderbitzin P."/>
            <person name="Gregorio O.A."/>
            <person name="Collins S.B."/>
            <person name="Wespe N."/>
            <person name="Knight-Connoni V."/>
        </authorList>
    </citation>
    <scope>NUCLEOTIDE SEQUENCE [LARGE SCALE GENOMIC DNA]</scope>
    <source>
        <strain evidence="1 2">DSM 20512</strain>
    </source>
</reference>
<dbReference type="Proteomes" id="UP000539146">
    <property type="component" value="Unassembled WGS sequence"/>
</dbReference>
<accession>A0A850DSM9</accession>
<dbReference type="EMBL" id="JABMCG010000046">
    <property type="protein sequence ID" value="NUU26622.1"/>
    <property type="molecule type" value="Genomic_DNA"/>
</dbReference>
<organism evidence="1 2">
    <name type="scientific">Curtobacterium citreum</name>
    <dbReference type="NCBI Taxonomy" id="2036"/>
    <lineage>
        <taxon>Bacteria</taxon>
        <taxon>Bacillati</taxon>
        <taxon>Actinomycetota</taxon>
        <taxon>Actinomycetes</taxon>
        <taxon>Micrococcales</taxon>
        <taxon>Microbacteriaceae</taxon>
        <taxon>Curtobacterium</taxon>
    </lineage>
</organism>